<dbReference type="PROSITE" id="PS01124">
    <property type="entry name" value="HTH_ARAC_FAMILY_2"/>
    <property type="match status" value="1"/>
</dbReference>
<accession>A0A7U0N5Z1</accession>
<dbReference type="SUPFAM" id="SSF51182">
    <property type="entry name" value="RmlC-like cupins"/>
    <property type="match status" value="1"/>
</dbReference>
<protein>
    <submittedName>
        <fullName evidence="5">Cupin domain-containing protein</fullName>
    </submittedName>
</protein>
<gene>
    <name evidence="5" type="ORF">JKX24_22915</name>
</gene>
<keyword evidence="3" id="KW-0804">Transcription</keyword>
<dbReference type="InterPro" id="IPR014710">
    <property type="entry name" value="RmlC-like_jellyroll"/>
</dbReference>
<dbReference type="PANTHER" id="PTHR11019:SF159">
    <property type="entry name" value="TRANSCRIPTIONAL REGULATOR-RELATED"/>
    <property type="match status" value="1"/>
</dbReference>
<name>A0A7U0N5Z1_SERPR</name>
<dbReference type="Proteomes" id="UP000596176">
    <property type="component" value="Chromosome"/>
</dbReference>
<dbReference type="InterPro" id="IPR011051">
    <property type="entry name" value="RmlC_Cupin_sf"/>
</dbReference>
<reference evidence="5 6" key="1">
    <citation type="submission" date="2021-01" db="EMBL/GenBank/DDBJ databases">
        <title>Chromosome sequence of Serratia proteamaculans strain 94 rif-r, isolated from spoiled beef.</title>
        <authorList>
            <person name="Zaytseva Y.V."/>
            <person name="Iablokov S.N."/>
            <person name="Klyukina A."/>
        </authorList>
    </citation>
    <scope>NUCLEOTIDE SEQUENCE [LARGE SCALE GENOMIC DNA]</scope>
    <source>
        <strain evidence="5 6">94 rif-r</strain>
    </source>
</reference>
<evidence type="ECO:0000256" key="2">
    <source>
        <dbReference type="ARBA" id="ARBA00023125"/>
    </source>
</evidence>
<sequence length="314" mass="34074">MDTLSQLLSLSQTQVSLDVRCLLDGAFSIPHEIMCPGEAAFHFLLSGECQLRLSKGLTLKMNAGDFVLLPHGSAHELLNVTKDTHSVRKITRDIRIQTGKSLPIKCNQDAANLADVDLLCGRFVFTRGAGTLLMQSLPQVLHVCLRDSSGVDQLEALISLLRTETDDAQPGAHSIVNTLGQVLLIFALRTYSQGTNISPNILALAADRRLGPSIQAILESPAQPWTISSLGKMVAMSRATYARQFQDRSGMTVGGFLTQIRIMRACELLSNTALGQADIGEAVGYQSEAAFGKAFHKIMGQTPGRWRRGQRMGS</sequence>
<evidence type="ECO:0000259" key="4">
    <source>
        <dbReference type="PROSITE" id="PS01124"/>
    </source>
</evidence>
<dbReference type="EMBL" id="CP068391">
    <property type="protein sequence ID" value="QQX52978.1"/>
    <property type="molecule type" value="Genomic_DNA"/>
</dbReference>
<dbReference type="InterPro" id="IPR009057">
    <property type="entry name" value="Homeodomain-like_sf"/>
</dbReference>
<keyword evidence="1" id="KW-0805">Transcription regulation</keyword>
<dbReference type="GO" id="GO:0003700">
    <property type="term" value="F:DNA-binding transcription factor activity"/>
    <property type="evidence" value="ECO:0007669"/>
    <property type="project" value="InterPro"/>
</dbReference>
<feature type="domain" description="HTH araC/xylS-type" evidence="4">
    <location>
        <begin position="211"/>
        <end position="309"/>
    </location>
</feature>
<dbReference type="Pfam" id="PF12833">
    <property type="entry name" value="HTH_18"/>
    <property type="match status" value="1"/>
</dbReference>
<organism evidence="5 6">
    <name type="scientific">Serratia proteamaculans</name>
    <dbReference type="NCBI Taxonomy" id="28151"/>
    <lineage>
        <taxon>Bacteria</taxon>
        <taxon>Pseudomonadati</taxon>
        <taxon>Pseudomonadota</taxon>
        <taxon>Gammaproteobacteria</taxon>
        <taxon>Enterobacterales</taxon>
        <taxon>Yersiniaceae</taxon>
        <taxon>Serratia</taxon>
    </lineage>
</organism>
<dbReference type="InterPro" id="IPR018060">
    <property type="entry name" value="HTH_AraC"/>
</dbReference>
<dbReference type="PANTHER" id="PTHR11019">
    <property type="entry name" value="HTH-TYPE TRANSCRIPTIONAL REGULATOR NIMR"/>
    <property type="match status" value="1"/>
</dbReference>
<proteinExistence type="predicted"/>
<keyword evidence="2" id="KW-0238">DNA-binding</keyword>
<dbReference type="RefSeq" id="WP_207976777.1">
    <property type="nucleotide sequence ID" value="NZ_CP068391.1"/>
</dbReference>
<dbReference type="InterPro" id="IPR032783">
    <property type="entry name" value="AraC_lig"/>
</dbReference>
<evidence type="ECO:0000256" key="3">
    <source>
        <dbReference type="ARBA" id="ARBA00023163"/>
    </source>
</evidence>
<dbReference type="Gene3D" id="2.60.120.10">
    <property type="entry name" value="Jelly Rolls"/>
    <property type="match status" value="1"/>
</dbReference>
<evidence type="ECO:0000313" key="6">
    <source>
        <dbReference type="Proteomes" id="UP000596176"/>
    </source>
</evidence>
<dbReference type="SMART" id="SM00342">
    <property type="entry name" value="HTH_ARAC"/>
    <property type="match status" value="1"/>
</dbReference>
<evidence type="ECO:0000256" key="1">
    <source>
        <dbReference type="ARBA" id="ARBA00023015"/>
    </source>
</evidence>
<dbReference type="SUPFAM" id="SSF46689">
    <property type="entry name" value="Homeodomain-like"/>
    <property type="match status" value="1"/>
</dbReference>
<dbReference type="Gene3D" id="1.10.10.60">
    <property type="entry name" value="Homeodomain-like"/>
    <property type="match status" value="2"/>
</dbReference>
<dbReference type="GO" id="GO:0043565">
    <property type="term" value="F:sequence-specific DNA binding"/>
    <property type="evidence" value="ECO:0007669"/>
    <property type="project" value="InterPro"/>
</dbReference>
<evidence type="ECO:0000313" key="5">
    <source>
        <dbReference type="EMBL" id="QQX52978.1"/>
    </source>
</evidence>
<dbReference type="Pfam" id="PF12852">
    <property type="entry name" value="Cupin_6"/>
    <property type="match status" value="1"/>
</dbReference>
<dbReference type="AlphaFoldDB" id="A0A7U0N5Z1"/>